<dbReference type="Pfam" id="PF00013">
    <property type="entry name" value="KH_1"/>
    <property type="match status" value="1"/>
</dbReference>
<dbReference type="FunFam" id="4.10.1000.10:FF:000003">
    <property type="entry name" value="Zinc finger CCCH domain-containing protein"/>
    <property type="match status" value="1"/>
</dbReference>
<evidence type="ECO:0000313" key="10">
    <source>
        <dbReference type="Proteomes" id="UP001177003"/>
    </source>
</evidence>
<evidence type="ECO:0000256" key="5">
    <source>
        <dbReference type="PROSITE-ProRule" id="PRU00117"/>
    </source>
</evidence>
<sequence length="289" mass="30412">MDARKRGRPEAKANGGAKKFKPESKLVGSKSKPCMKFFSMDGCPFGENCHFLHFFPGGYNAVAQMMNLPPTSTSASSTTSTTQNTATKSKICNKYNTAEGCKFGDKCHFAHGQWELGKPIAPSNDNPQTALPPTTTRFTAPPPPQQLPPPGIAAGFGASATAKISIDASLAGTIIGKGGVNSKQICWKTGAKLSIRDHESDMNLKNIELEGTFDQIKEASAMVSELILSASMQTGGGGGPPPGVHHGPPSSVGNKKTKLCENFAKGSCTFGDKCHFAHGASELRKAARV</sequence>
<dbReference type="GO" id="GO:0010468">
    <property type="term" value="P:regulation of gene expression"/>
    <property type="evidence" value="ECO:0007669"/>
    <property type="project" value="UniProtKB-ARBA"/>
</dbReference>
<dbReference type="PANTHER" id="PTHR12547">
    <property type="entry name" value="CCCH ZINC FINGER/TIS11-RELATED"/>
    <property type="match status" value="1"/>
</dbReference>
<feature type="domain" description="C3H1-type" evidence="8">
    <location>
        <begin position="86"/>
        <end position="114"/>
    </location>
</feature>
<accession>A0AA35ZRY2</accession>
<protein>
    <recommendedName>
        <fullName evidence="8">C3H1-type domain-containing protein</fullName>
    </recommendedName>
</protein>
<dbReference type="SMART" id="SM00322">
    <property type="entry name" value="KH"/>
    <property type="match status" value="1"/>
</dbReference>
<dbReference type="InterPro" id="IPR045877">
    <property type="entry name" value="ZFP36-like"/>
</dbReference>
<keyword evidence="10" id="KW-1185">Reference proteome</keyword>
<dbReference type="EMBL" id="OX465084">
    <property type="protein sequence ID" value="CAI9297788.1"/>
    <property type="molecule type" value="Genomic_DNA"/>
</dbReference>
<feature type="region of interest" description="Disordered" evidence="7">
    <location>
        <begin position="232"/>
        <end position="252"/>
    </location>
</feature>
<feature type="zinc finger region" description="C3H1-type" evidence="6">
    <location>
        <begin position="28"/>
        <end position="56"/>
    </location>
</feature>
<evidence type="ECO:0000313" key="9">
    <source>
        <dbReference type="EMBL" id="CAI9297788.1"/>
    </source>
</evidence>
<keyword evidence="1 6" id="KW-0479">Metal-binding</keyword>
<evidence type="ECO:0000259" key="8">
    <source>
        <dbReference type="PROSITE" id="PS50103"/>
    </source>
</evidence>
<evidence type="ECO:0000256" key="1">
    <source>
        <dbReference type="ARBA" id="ARBA00022723"/>
    </source>
</evidence>
<dbReference type="InterPro" id="IPR036855">
    <property type="entry name" value="Znf_CCCH_sf"/>
</dbReference>
<evidence type="ECO:0000256" key="4">
    <source>
        <dbReference type="ARBA" id="ARBA00022833"/>
    </source>
</evidence>
<dbReference type="AlphaFoldDB" id="A0AA35ZRY2"/>
<dbReference type="PROSITE" id="PS50084">
    <property type="entry name" value="KH_TYPE_1"/>
    <property type="match status" value="1"/>
</dbReference>
<dbReference type="SUPFAM" id="SSF54791">
    <property type="entry name" value="Eukaryotic type KH-domain (KH-domain type I)"/>
    <property type="match status" value="1"/>
</dbReference>
<name>A0AA35ZRY2_LACSI</name>
<organism evidence="9 10">
    <name type="scientific">Lactuca saligna</name>
    <name type="common">Willowleaf lettuce</name>
    <dbReference type="NCBI Taxonomy" id="75948"/>
    <lineage>
        <taxon>Eukaryota</taxon>
        <taxon>Viridiplantae</taxon>
        <taxon>Streptophyta</taxon>
        <taxon>Embryophyta</taxon>
        <taxon>Tracheophyta</taxon>
        <taxon>Spermatophyta</taxon>
        <taxon>Magnoliopsida</taxon>
        <taxon>eudicotyledons</taxon>
        <taxon>Gunneridae</taxon>
        <taxon>Pentapetalae</taxon>
        <taxon>asterids</taxon>
        <taxon>campanulids</taxon>
        <taxon>Asterales</taxon>
        <taxon>Asteraceae</taxon>
        <taxon>Cichorioideae</taxon>
        <taxon>Cichorieae</taxon>
        <taxon>Lactucinae</taxon>
        <taxon>Lactuca</taxon>
    </lineage>
</organism>
<proteinExistence type="predicted"/>
<evidence type="ECO:0000256" key="3">
    <source>
        <dbReference type="ARBA" id="ARBA00022771"/>
    </source>
</evidence>
<dbReference type="GO" id="GO:0003729">
    <property type="term" value="F:mRNA binding"/>
    <property type="evidence" value="ECO:0007669"/>
    <property type="project" value="InterPro"/>
</dbReference>
<dbReference type="Gene3D" id="4.10.1000.10">
    <property type="entry name" value="Zinc finger, CCCH-type"/>
    <property type="match status" value="2"/>
</dbReference>
<dbReference type="PANTHER" id="PTHR12547:SF184">
    <property type="entry name" value="CCCH-TYPE ZN-FINGER PROTEIN"/>
    <property type="match status" value="1"/>
</dbReference>
<evidence type="ECO:0000256" key="2">
    <source>
        <dbReference type="ARBA" id="ARBA00022737"/>
    </source>
</evidence>
<feature type="domain" description="C3H1-type" evidence="8">
    <location>
        <begin position="28"/>
        <end position="56"/>
    </location>
</feature>
<dbReference type="InterPro" id="IPR036612">
    <property type="entry name" value="KH_dom_type_1_sf"/>
</dbReference>
<keyword evidence="4 6" id="KW-0862">Zinc</keyword>
<dbReference type="PROSITE" id="PS50103">
    <property type="entry name" value="ZF_C3H1"/>
    <property type="match status" value="3"/>
</dbReference>
<dbReference type="InterPro" id="IPR004088">
    <property type="entry name" value="KH_dom_type_1"/>
</dbReference>
<dbReference type="Pfam" id="PF00642">
    <property type="entry name" value="zf-CCCH"/>
    <property type="match status" value="2"/>
</dbReference>
<dbReference type="InterPro" id="IPR004087">
    <property type="entry name" value="KH_dom"/>
</dbReference>
<dbReference type="Pfam" id="PF14608">
    <property type="entry name" value="zf-CCCH_2"/>
    <property type="match status" value="1"/>
</dbReference>
<evidence type="ECO:0000256" key="7">
    <source>
        <dbReference type="SAM" id="MobiDB-lite"/>
    </source>
</evidence>
<feature type="domain" description="C3H1-type" evidence="8">
    <location>
        <begin position="254"/>
        <end position="281"/>
    </location>
</feature>
<keyword evidence="5" id="KW-0694">RNA-binding</keyword>
<keyword evidence="3 6" id="KW-0863">Zinc-finger</keyword>
<dbReference type="InterPro" id="IPR000571">
    <property type="entry name" value="Znf_CCCH"/>
</dbReference>
<dbReference type="GO" id="GO:0008270">
    <property type="term" value="F:zinc ion binding"/>
    <property type="evidence" value="ECO:0007669"/>
    <property type="project" value="UniProtKB-KW"/>
</dbReference>
<evidence type="ECO:0000256" key="6">
    <source>
        <dbReference type="PROSITE-ProRule" id="PRU00723"/>
    </source>
</evidence>
<dbReference type="SUPFAM" id="SSF90229">
    <property type="entry name" value="CCCH zinc finger"/>
    <property type="match status" value="3"/>
</dbReference>
<reference evidence="9" key="1">
    <citation type="submission" date="2023-04" db="EMBL/GenBank/DDBJ databases">
        <authorList>
            <person name="Vijverberg K."/>
            <person name="Xiong W."/>
            <person name="Schranz E."/>
        </authorList>
    </citation>
    <scope>NUCLEOTIDE SEQUENCE</scope>
</reference>
<keyword evidence="2" id="KW-0677">Repeat</keyword>
<feature type="zinc finger region" description="C3H1-type" evidence="6">
    <location>
        <begin position="86"/>
        <end position="114"/>
    </location>
</feature>
<dbReference type="Gene3D" id="3.30.1370.10">
    <property type="entry name" value="K Homology domain, type 1"/>
    <property type="match status" value="1"/>
</dbReference>
<dbReference type="SMART" id="SM00356">
    <property type="entry name" value="ZnF_C3H1"/>
    <property type="match status" value="3"/>
</dbReference>
<dbReference type="GO" id="GO:0051252">
    <property type="term" value="P:regulation of RNA metabolic process"/>
    <property type="evidence" value="ECO:0007669"/>
    <property type="project" value="UniProtKB-ARBA"/>
</dbReference>
<feature type="region of interest" description="Disordered" evidence="7">
    <location>
        <begin position="1"/>
        <end position="24"/>
    </location>
</feature>
<dbReference type="CDD" id="cd22464">
    <property type="entry name" value="KH-I_AtC3H36_like"/>
    <property type="match status" value="1"/>
</dbReference>
<gene>
    <name evidence="9" type="ORF">LSALG_LOCUS36574</name>
</gene>
<feature type="compositionally biased region" description="Basic and acidic residues" evidence="7">
    <location>
        <begin position="1"/>
        <end position="11"/>
    </location>
</feature>
<feature type="zinc finger region" description="C3H1-type" evidence="6">
    <location>
        <begin position="254"/>
        <end position="281"/>
    </location>
</feature>
<dbReference type="Proteomes" id="UP001177003">
    <property type="component" value="Chromosome 8"/>
</dbReference>